<evidence type="ECO:0000313" key="2">
    <source>
        <dbReference type="EMBL" id="CAG8692796.1"/>
    </source>
</evidence>
<gene>
    <name evidence="2" type="ORF">FMOSSE_LOCUS13428</name>
</gene>
<evidence type="ECO:0000256" key="1">
    <source>
        <dbReference type="SAM" id="MobiDB-lite"/>
    </source>
</evidence>
<name>A0A9N9EUM9_FUNMO</name>
<feature type="non-terminal residue" evidence="2">
    <location>
        <position position="1"/>
    </location>
</feature>
<sequence>IDENNSSTEIDSIDSEDFHEASLEEDINNTIIDNKSQYPNDIY</sequence>
<keyword evidence="3" id="KW-1185">Reference proteome</keyword>
<evidence type="ECO:0000313" key="3">
    <source>
        <dbReference type="Proteomes" id="UP000789375"/>
    </source>
</evidence>
<comment type="caution">
    <text evidence="2">The sequence shown here is derived from an EMBL/GenBank/DDBJ whole genome shotgun (WGS) entry which is preliminary data.</text>
</comment>
<feature type="region of interest" description="Disordered" evidence="1">
    <location>
        <begin position="1"/>
        <end position="43"/>
    </location>
</feature>
<proteinExistence type="predicted"/>
<dbReference type="EMBL" id="CAJVPP010007938">
    <property type="protein sequence ID" value="CAG8692796.1"/>
    <property type="molecule type" value="Genomic_DNA"/>
</dbReference>
<protein>
    <submittedName>
        <fullName evidence="2">14827_t:CDS:1</fullName>
    </submittedName>
</protein>
<dbReference type="AlphaFoldDB" id="A0A9N9EUM9"/>
<dbReference type="Proteomes" id="UP000789375">
    <property type="component" value="Unassembled WGS sequence"/>
</dbReference>
<reference evidence="2" key="1">
    <citation type="submission" date="2021-06" db="EMBL/GenBank/DDBJ databases">
        <authorList>
            <person name="Kallberg Y."/>
            <person name="Tangrot J."/>
            <person name="Rosling A."/>
        </authorList>
    </citation>
    <scope>NUCLEOTIDE SEQUENCE</scope>
    <source>
        <strain evidence="2">87-6 pot B 2015</strain>
    </source>
</reference>
<feature type="compositionally biased region" description="Polar residues" evidence="1">
    <location>
        <begin position="28"/>
        <end position="43"/>
    </location>
</feature>
<organism evidence="2 3">
    <name type="scientific">Funneliformis mosseae</name>
    <name type="common">Endomycorrhizal fungus</name>
    <name type="synonym">Glomus mosseae</name>
    <dbReference type="NCBI Taxonomy" id="27381"/>
    <lineage>
        <taxon>Eukaryota</taxon>
        <taxon>Fungi</taxon>
        <taxon>Fungi incertae sedis</taxon>
        <taxon>Mucoromycota</taxon>
        <taxon>Glomeromycotina</taxon>
        <taxon>Glomeromycetes</taxon>
        <taxon>Glomerales</taxon>
        <taxon>Glomeraceae</taxon>
        <taxon>Funneliformis</taxon>
    </lineage>
</organism>
<accession>A0A9N9EUM9</accession>
<feature type="compositionally biased region" description="Low complexity" evidence="1">
    <location>
        <begin position="1"/>
        <end position="10"/>
    </location>
</feature>